<feature type="transmembrane region" description="Helical" evidence="2">
    <location>
        <begin position="181"/>
        <end position="202"/>
    </location>
</feature>
<reference evidence="4 5" key="1">
    <citation type="submission" date="2020-07" db="EMBL/GenBank/DDBJ databases">
        <title>Comparative genomics of pyrophilous fungi reveals a link between fire events and developmental genes.</title>
        <authorList>
            <consortium name="DOE Joint Genome Institute"/>
            <person name="Steindorff A.S."/>
            <person name="Carver A."/>
            <person name="Calhoun S."/>
            <person name="Stillman K."/>
            <person name="Liu H."/>
            <person name="Lipzen A."/>
            <person name="Pangilinan J."/>
            <person name="Labutti K."/>
            <person name="Bruns T.D."/>
            <person name="Grigoriev I.V."/>
        </authorList>
    </citation>
    <scope>NUCLEOTIDE SEQUENCE [LARGE SCALE GENOMIC DNA]</scope>
    <source>
        <strain evidence="4 5">CBS 144469</strain>
    </source>
</reference>
<dbReference type="AlphaFoldDB" id="A0A8H6M2N0"/>
<evidence type="ECO:0000256" key="1">
    <source>
        <dbReference type="SAM" id="MobiDB-lite"/>
    </source>
</evidence>
<feature type="domain" description="DUF6533" evidence="3">
    <location>
        <begin position="22"/>
        <end position="67"/>
    </location>
</feature>
<gene>
    <name evidence="4" type="ORF">DFP72DRAFT_913238</name>
</gene>
<evidence type="ECO:0000259" key="3">
    <source>
        <dbReference type="Pfam" id="PF20151"/>
    </source>
</evidence>
<comment type="caution">
    <text evidence="4">The sequence shown here is derived from an EMBL/GenBank/DDBJ whole genome shotgun (WGS) entry which is preliminary data.</text>
</comment>
<dbReference type="EMBL" id="JACGCI010000063">
    <property type="protein sequence ID" value="KAF6749357.1"/>
    <property type="molecule type" value="Genomic_DNA"/>
</dbReference>
<feature type="transmembrane region" description="Helical" evidence="2">
    <location>
        <begin position="223"/>
        <end position="241"/>
    </location>
</feature>
<organism evidence="4 5">
    <name type="scientific">Ephemerocybe angulata</name>
    <dbReference type="NCBI Taxonomy" id="980116"/>
    <lineage>
        <taxon>Eukaryota</taxon>
        <taxon>Fungi</taxon>
        <taxon>Dikarya</taxon>
        <taxon>Basidiomycota</taxon>
        <taxon>Agaricomycotina</taxon>
        <taxon>Agaricomycetes</taxon>
        <taxon>Agaricomycetidae</taxon>
        <taxon>Agaricales</taxon>
        <taxon>Agaricineae</taxon>
        <taxon>Psathyrellaceae</taxon>
        <taxon>Ephemerocybe</taxon>
    </lineage>
</organism>
<feature type="region of interest" description="Disordered" evidence="1">
    <location>
        <begin position="297"/>
        <end position="328"/>
    </location>
</feature>
<feature type="transmembrane region" description="Helical" evidence="2">
    <location>
        <begin position="98"/>
        <end position="119"/>
    </location>
</feature>
<sequence>MSEQESLQELATALQELRTIEYVMLPGYVALIYYYITTFDAEVEHIWPQPTWKLGKLLFLLTRYSSVVVRILDIIISIPLHRALGISTCQSLIMSRFAILIISNLSAEAVFWVCLYALLGGKAKYLIFLVLGFLAFTIPMQILQGFFIGTWEAVPLPQEEYEIGYSCSYIRGIKYENLYTIGAYIAFARTTCVMIVAVYTVVVRYRAKNNNIIKIIRREGGMYYISAMLLHLFAGLSYFPGNPVFDKYNIVTAAKLLLIPIFADRLLLKMQNIDDPGTQAVISTLMFDHKEYRGQIDEEGTLETQNDEVSQGGDRDPDNAIQLVERSP</sequence>
<dbReference type="OrthoDB" id="3037019at2759"/>
<dbReference type="Proteomes" id="UP000521943">
    <property type="component" value="Unassembled WGS sequence"/>
</dbReference>
<keyword evidence="5" id="KW-1185">Reference proteome</keyword>
<evidence type="ECO:0000256" key="2">
    <source>
        <dbReference type="SAM" id="Phobius"/>
    </source>
</evidence>
<name>A0A8H6M2N0_9AGAR</name>
<keyword evidence="2" id="KW-1133">Transmembrane helix</keyword>
<dbReference type="InterPro" id="IPR045340">
    <property type="entry name" value="DUF6533"/>
</dbReference>
<evidence type="ECO:0000313" key="5">
    <source>
        <dbReference type="Proteomes" id="UP000521943"/>
    </source>
</evidence>
<protein>
    <recommendedName>
        <fullName evidence="3">DUF6533 domain-containing protein</fullName>
    </recommendedName>
</protein>
<dbReference type="Pfam" id="PF20151">
    <property type="entry name" value="DUF6533"/>
    <property type="match status" value="1"/>
</dbReference>
<feature type="transmembrane region" description="Helical" evidence="2">
    <location>
        <begin position="126"/>
        <end position="148"/>
    </location>
</feature>
<feature type="transmembrane region" description="Helical" evidence="2">
    <location>
        <begin position="20"/>
        <end position="36"/>
    </location>
</feature>
<accession>A0A8H6M2N0</accession>
<evidence type="ECO:0000313" key="4">
    <source>
        <dbReference type="EMBL" id="KAF6749357.1"/>
    </source>
</evidence>
<proteinExistence type="predicted"/>
<keyword evidence="2" id="KW-0472">Membrane</keyword>
<keyword evidence="2" id="KW-0812">Transmembrane</keyword>